<dbReference type="InterPro" id="IPR001173">
    <property type="entry name" value="Glyco_trans_2-like"/>
</dbReference>
<dbReference type="KEGG" id="tsn:W908_07115"/>
<dbReference type="EMBL" id="CP006911">
    <property type="protein sequence ID" value="ALE02314.1"/>
    <property type="molecule type" value="Genomic_DNA"/>
</dbReference>
<proteinExistence type="predicted"/>
<dbReference type="OrthoDB" id="9815923at2"/>
<evidence type="ECO:0000313" key="2">
    <source>
        <dbReference type="EMBL" id="ALE02314.1"/>
    </source>
</evidence>
<name>A0A0M4LHJ1_9GAMM</name>
<evidence type="ECO:0000259" key="1">
    <source>
        <dbReference type="Pfam" id="PF00535"/>
    </source>
</evidence>
<dbReference type="AlphaFoldDB" id="A0A0M4LHJ1"/>
<dbReference type="RefSeq" id="WP_053820519.1">
    <property type="nucleotide sequence ID" value="NZ_CP006911.1"/>
</dbReference>
<dbReference type="GO" id="GO:0016740">
    <property type="term" value="F:transferase activity"/>
    <property type="evidence" value="ECO:0007669"/>
    <property type="project" value="UniProtKB-KW"/>
</dbReference>
<dbReference type="Gene3D" id="3.90.550.10">
    <property type="entry name" value="Spore Coat Polysaccharide Biosynthesis Protein SpsA, Chain A"/>
    <property type="match status" value="1"/>
</dbReference>
<organism evidence="2 3">
    <name type="scientific">Candidatus Pseudothioglobus singularis PS1</name>
    <dbReference type="NCBI Taxonomy" id="1125411"/>
    <lineage>
        <taxon>Bacteria</taxon>
        <taxon>Pseudomonadati</taxon>
        <taxon>Pseudomonadota</taxon>
        <taxon>Gammaproteobacteria</taxon>
        <taxon>Candidatus Pseudothioglobaceae</taxon>
        <taxon>Candidatus Pseudothioglobus</taxon>
    </lineage>
</organism>
<dbReference type="PATRIC" id="fig|1125411.7.peg.1402"/>
<keyword evidence="3" id="KW-1185">Reference proteome</keyword>
<keyword evidence="2" id="KW-0808">Transferase</keyword>
<dbReference type="STRING" id="1125411.W908_07115"/>
<sequence length="286" mass="33773">MKVSAFTFIKNGQILGYPFLESIKSILPIVDEFIINVGKSEDDTLQIIKTLKDKKIRIIESKWNDSMKNRGYVYGQQKMISQFNCTGDWAFYIEGDEIYHEKDLEKIKKSMKIYLNDPNVEAIAFDFIHFYGNANSYLNSPGWYRSEARIIKTSIRSYAPDGLFWLVLSSNKKGRYPKAKKIGINCFHYGWVRSEEQMNLKSTHVQKYWNDDPKIIEYSQMDKSIIKEFNGTHPDIIRDWLPKEKGLFEVDSKYNLSFKQKKHRIMIRLEKLFGIDLSKKHYKTVR</sequence>
<gene>
    <name evidence="2" type="ORF">W908_07115</name>
</gene>
<dbReference type="SUPFAM" id="SSF53448">
    <property type="entry name" value="Nucleotide-diphospho-sugar transferases"/>
    <property type="match status" value="1"/>
</dbReference>
<dbReference type="InterPro" id="IPR029044">
    <property type="entry name" value="Nucleotide-diphossugar_trans"/>
</dbReference>
<feature type="domain" description="Glycosyltransferase 2-like" evidence="1">
    <location>
        <begin position="20"/>
        <end position="136"/>
    </location>
</feature>
<reference evidence="2 3" key="1">
    <citation type="journal article" date="2015" name="Genome Announc.">
        <title>Genome Sequence of 'Candidatus Thioglobus singularis' Strain PS1, a Mixotroph from the SUP05 Clade of Marine Gammaproteobacteria.</title>
        <authorList>
            <person name="Marshall K.T."/>
            <person name="Morris R.M."/>
        </authorList>
    </citation>
    <scope>NUCLEOTIDE SEQUENCE [LARGE SCALE GENOMIC DNA]</scope>
    <source>
        <strain evidence="2 3">PS1</strain>
    </source>
</reference>
<accession>A0A0M4LHJ1</accession>
<evidence type="ECO:0000313" key="3">
    <source>
        <dbReference type="Proteomes" id="UP000068905"/>
    </source>
</evidence>
<dbReference type="Pfam" id="PF00535">
    <property type="entry name" value="Glycos_transf_2"/>
    <property type="match status" value="1"/>
</dbReference>
<protein>
    <submittedName>
        <fullName evidence="2">Glycosyltransferase</fullName>
    </submittedName>
</protein>
<dbReference type="Proteomes" id="UP000068905">
    <property type="component" value="Chromosome"/>
</dbReference>